<reference evidence="3 4" key="1">
    <citation type="submission" date="2018-09" db="EMBL/GenBank/DDBJ databases">
        <title>Genome sequence of Veillonella atypica isolated from periodontal Korean patients.</title>
        <authorList>
            <person name="Lee J.-H."/>
            <person name="Moon J.-H."/>
            <person name="Shin S.-Y."/>
        </authorList>
    </citation>
    <scope>NUCLEOTIDE SEQUENCE [LARGE SCALE GENOMIC DNA]</scope>
    <source>
        <strain evidence="3 4">KHUD_V1</strain>
    </source>
</reference>
<evidence type="ECO:0000313" key="4">
    <source>
        <dbReference type="Proteomes" id="UP000277803"/>
    </source>
</evidence>
<keyword evidence="1" id="KW-0175">Coiled coil</keyword>
<evidence type="ECO:0000256" key="1">
    <source>
        <dbReference type="SAM" id="Coils"/>
    </source>
</evidence>
<evidence type="ECO:0000313" key="3">
    <source>
        <dbReference type="EMBL" id="RJY49581.1"/>
    </source>
</evidence>
<comment type="caution">
    <text evidence="3">The sequence shown here is derived from an EMBL/GenBank/DDBJ whole genome shotgun (WGS) entry which is preliminary data.</text>
</comment>
<dbReference type="EMBL" id="QXZZ01000052">
    <property type="protein sequence ID" value="RJY49581.1"/>
    <property type="molecule type" value="Genomic_DNA"/>
</dbReference>
<dbReference type="Proteomes" id="UP000277803">
    <property type="component" value="Unassembled WGS sequence"/>
</dbReference>
<dbReference type="Pfam" id="PF00350">
    <property type="entry name" value="Dynamin_N"/>
    <property type="match status" value="1"/>
</dbReference>
<organism evidence="3 4">
    <name type="scientific">Veillonella atypica</name>
    <dbReference type="NCBI Taxonomy" id="39777"/>
    <lineage>
        <taxon>Bacteria</taxon>
        <taxon>Bacillati</taxon>
        <taxon>Bacillota</taxon>
        <taxon>Negativicutes</taxon>
        <taxon>Veillonellales</taxon>
        <taxon>Veillonellaceae</taxon>
        <taxon>Veillonella</taxon>
    </lineage>
</organism>
<dbReference type="PANTHER" id="PTHR26392">
    <property type="entry name" value="MITOGEN-ACTIVATED PROTEIN KINASE KINASE KINASE 7-RELATED"/>
    <property type="match status" value="1"/>
</dbReference>
<dbReference type="AlphaFoldDB" id="A0A3A6WH93"/>
<name>A0A3A6WH93_9FIRM</name>
<dbReference type="InterPro" id="IPR027417">
    <property type="entry name" value="P-loop_NTPase"/>
</dbReference>
<accession>A0A3A6WH93</accession>
<proteinExistence type="predicted"/>
<feature type="coiled-coil region" evidence="1">
    <location>
        <begin position="159"/>
        <end position="186"/>
    </location>
</feature>
<feature type="domain" description="Dynamin N-terminal" evidence="2">
    <location>
        <begin position="69"/>
        <end position="278"/>
    </location>
</feature>
<dbReference type="InterPro" id="IPR045063">
    <property type="entry name" value="Dynamin_N"/>
</dbReference>
<dbReference type="PANTHER" id="PTHR26392:SF92">
    <property type="entry name" value="PROTEIN KINASE DOMAIN-CONTAINING PROTEIN"/>
    <property type="match status" value="1"/>
</dbReference>
<dbReference type="SUPFAM" id="SSF52540">
    <property type="entry name" value="P-loop containing nucleoside triphosphate hydrolases"/>
    <property type="match status" value="1"/>
</dbReference>
<dbReference type="Gene3D" id="3.40.50.300">
    <property type="entry name" value="P-loop containing nucleotide triphosphate hydrolases"/>
    <property type="match status" value="1"/>
</dbReference>
<protein>
    <recommendedName>
        <fullName evidence="2">Dynamin N-terminal domain-containing protein</fullName>
    </recommendedName>
</protein>
<sequence length="700" mass="80849">MKECRGMVISYKKKKEEVLSIYEDMENFLQEILEYYKNINISNPLNRKEGLIKKIRADIEKIKEDKFKIIVAGEAKSGKSTFINAYLGIDLLPVDVKQCTSVLLEIKYANKFKLVATYADDREEVVNEPKAVKSFLRKHAALDDNYRDIPVPTINEEILVKAGRKANNKKKKINILENDIDSLIASESVQAANIYHLPLEKYKNKIKEYIKKHKDNWSDIVTKIEIFYPLNESLKGIEIIDSPGVCAKGGVSEVTTKYIKDANAIIFLKPITGQAIESAQFSQFVNNTIIGRNKEVLFLVFTRVAQMNENDFMCLQEEAYKQFKQLNKENILFVDSKAEISAKIFNSLATINDVHNKVKELKDSKELEDFVELSYYNTIGGYANGSMSDFISSLESKSRFRSVYSLLEKFGRKSHYILLKDVLKSIIRLYDGLYQEFDDQIQSWGKKVKNPNDIETKIKELESEKERIENRIWRGTGDIKNNYIGDENGKIKKAADTIVHEYKSNKALLNPEEEGSVDRLKSLSLETIEECKEISERIQRDVIKDCNALLESISENLNLIDFIKPDYESINFENIENLSKEDAQELIKIKEAGCFTDAKYESRFSQKKYFKKFSDNIDKRIDEIRGRLVAELNNFVSHAIEEYKSELNNNVENKINELKEINEIKVENSEIMKYIEEIESFCRSSKGMQEDLMTIEKGIL</sequence>
<gene>
    <name evidence="3" type="ORF">D2965_10055</name>
</gene>
<evidence type="ECO:0000259" key="2">
    <source>
        <dbReference type="Pfam" id="PF00350"/>
    </source>
</evidence>